<keyword evidence="1" id="KW-1133">Transmembrane helix</keyword>
<evidence type="ECO:0000256" key="1">
    <source>
        <dbReference type="SAM" id="Phobius"/>
    </source>
</evidence>
<dbReference type="Pfam" id="PF13489">
    <property type="entry name" value="Methyltransf_23"/>
    <property type="match status" value="1"/>
</dbReference>
<dbReference type="PANTHER" id="PTHR45036:SF1">
    <property type="entry name" value="METHYLTRANSFERASE LIKE 7A"/>
    <property type="match status" value="1"/>
</dbReference>
<dbReference type="Proteomes" id="UP000000759">
    <property type="component" value="Chromosome 3"/>
</dbReference>
<dbReference type="PANTHER" id="PTHR45036">
    <property type="entry name" value="METHYLTRANSFERASE LIKE 7B"/>
    <property type="match status" value="1"/>
</dbReference>
<dbReference type="RefSeq" id="XP_002186349.1">
    <property type="nucleotide sequence ID" value="XM_002186313.1"/>
</dbReference>
<keyword evidence="1" id="KW-0812">Transmembrane</keyword>
<keyword evidence="1" id="KW-0472">Membrane</keyword>
<feature type="transmembrane region" description="Helical" evidence="1">
    <location>
        <begin position="34"/>
        <end position="58"/>
    </location>
</feature>
<reference evidence="3" key="2">
    <citation type="submission" date="2008-08" db="EMBL/GenBank/DDBJ databases">
        <authorList>
            <consortium name="Diatom Consortium"/>
            <person name="Grigoriev I."/>
            <person name="Grimwood J."/>
            <person name="Kuo A."/>
            <person name="Otillar R.P."/>
            <person name="Salamov A."/>
            <person name="Detter J.C."/>
            <person name="Lindquist E."/>
            <person name="Shapiro H."/>
            <person name="Lucas S."/>
            <person name="Glavina del Rio T."/>
            <person name="Pitluck S."/>
            <person name="Rokhsar D."/>
            <person name="Bowler C."/>
        </authorList>
    </citation>
    <scope>GENOME REANNOTATION</scope>
    <source>
        <strain evidence="3">CCAP 1055/1</strain>
    </source>
</reference>
<dbReference type="KEGG" id="pti:PHATR_43931"/>
<accession>B5Y4T3</accession>
<reference evidence="2 3" key="1">
    <citation type="journal article" date="2008" name="Nature">
        <title>The Phaeodactylum genome reveals the evolutionary history of diatom genomes.</title>
        <authorList>
            <person name="Bowler C."/>
            <person name="Allen A.E."/>
            <person name="Badger J.H."/>
            <person name="Grimwood J."/>
            <person name="Jabbari K."/>
            <person name="Kuo A."/>
            <person name="Maheswari U."/>
            <person name="Martens C."/>
            <person name="Maumus F."/>
            <person name="Otillar R.P."/>
            <person name="Rayko E."/>
            <person name="Salamov A."/>
            <person name="Vandepoele K."/>
            <person name="Beszteri B."/>
            <person name="Gruber A."/>
            <person name="Heijde M."/>
            <person name="Katinka M."/>
            <person name="Mock T."/>
            <person name="Valentin K."/>
            <person name="Verret F."/>
            <person name="Berges J.A."/>
            <person name="Brownlee C."/>
            <person name="Cadoret J.P."/>
            <person name="Chiovitti A."/>
            <person name="Choi C.J."/>
            <person name="Coesel S."/>
            <person name="De Martino A."/>
            <person name="Detter J.C."/>
            <person name="Durkin C."/>
            <person name="Falciatore A."/>
            <person name="Fournet J."/>
            <person name="Haruta M."/>
            <person name="Huysman M.J."/>
            <person name="Jenkins B.D."/>
            <person name="Jiroutova K."/>
            <person name="Jorgensen R.E."/>
            <person name="Joubert Y."/>
            <person name="Kaplan A."/>
            <person name="Kroger N."/>
            <person name="Kroth P.G."/>
            <person name="La Roche J."/>
            <person name="Lindquist E."/>
            <person name="Lommer M."/>
            <person name="Martin-Jezequel V."/>
            <person name="Lopez P.J."/>
            <person name="Lucas S."/>
            <person name="Mangogna M."/>
            <person name="McGinnis K."/>
            <person name="Medlin L.K."/>
            <person name="Montsant A."/>
            <person name="Oudot-Le Secq M.P."/>
            <person name="Napoli C."/>
            <person name="Obornik M."/>
            <person name="Parker M.S."/>
            <person name="Petit J.L."/>
            <person name="Porcel B.M."/>
            <person name="Poulsen N."/>
            <person name="Robison M."/>
            <person name="Rychlewski L."/>
            <person name="Rynearson T.A."/>
            <person name="Schmutz J."/>
            <person name="Shapiro H."/>
            <person name="Siaut M."/>
            <person name="Stanley M."/>
            <person name="Sussman M.R."/>
            <person name="Taylor A.R."/>
            <person name="Vardi A."/>
            <person name="von Dassow P."/>
            <person name="Vyverman W."/>
            <person name="Willis A."/>
            <person name="Wyrwicz L.S."/>
            <person name="Rokhsar D.S."/>
            <person name="Weissenbach J."/>
            <person name="Armbrust E.V."/>
            <person name="Green B.R."/>
            <person name="Van de Peer Y."/>
            <person name="Grigoriev I.V."/>
        </authorList>
    </citation>
    <scope>NUCLEOTIDE SEQUENCE [LARGE SCALE GENOMIC DNA]</scope>
    <source>
        <strain evidence="2 3">CCAP 1055/1</strain>
    </source>
</reference>
<dbReference type="PaxDb" id="2850-Phatr43931"/>
<evidence type="ECO:0008006" key="4">
    <source>
        <dbReference type="Google" id="ProtNLM"/>
    </source>
</evidence>
<dbReference type="InterPro" id="IPR029063">
    <property type="entry name" value="SAM-dependent_MTases_sf"/>
</dbReference>
<evidence type="ECO:0000313" key="3">
    <source>
        <dbReference type="Proteomes" id="UP000000759"/>
    </source>
</evidence>
<name>B5Y4T3_PHATC</name>
<dbReference type="HOGENOM" id="CLU_037990_7_1_1"/>
<keyword evidence="3" id="KW-1185">Reference proteome</keyword>
<dbReference type="EMBL" id="CP001142">
    <property type="protein sequence ID" value="ACI65819.1"/>
    <property type="molecule type" value="Genomic_DNA"/>
</dbReference>
<dbReference type="InParanoid" id="B5Y4T3"/>
<organism evidence="2 3">
    <name type="scientific">Phaeodactylum tricornutum (strain CCAP 1055/1)</name>
    <dbReference type="NCBI Taxonomy" id="556484"/>
    <lineage>
        <taxon>Eukaryota</taxon>
        <taxon>Sar</taxon>
        <taxon>Stramenopiles</taxon>
        <taxon>Ochrophyta</taxon>
        <taxon>Bacillariophyta</taxon>
        <taxon>Bacillariophyceae</taxon>
        <taxon>Bacillariophycidae</taxon>
        <taxon>Naviculales</taxon>
        <taxon>Phaeodactylaceae</taxon>
        <taxon>Phaeodactylum</taxon>
    </lineage>
</organism>
<dbReference type="eggNOG" id="KOG4300">
    <property type="taxonomic scope" value="Eukaryota"/>
</dbReference>
<protein>
    <recommendedName>
        <fullName evidence="4">Methyltransferase type 11 domain-containing protein</fullName>
    </recommendedName>
</protein>
<dbReference type="STRING" id="556484.B5Y4T3"/>
<evidence type="ECO:0000313" key="2">
    <source>
        <dbReference type="EMBL" id="ACI65819.1"/>
    </source>
</evidence>
<proteinExistence type="predicted"/>
<dbReference type="GeneID" id="7204324"/>
<dbReference type="Gene3D" id="3.40.50.150">
    <property type="entry name" value="Vaccinia Virus protein VP39"/>
    <property type="match status" value="1"/>
</dbReference>
<dbReference type="AlphaFoldDB" id="B5Y4T3"/>
<dbReference type="OrthoDB" id="416496at2759"/>
<sequence>MIVNESKAASLIPRTLGDSTYALRASPTISRTRAIFKAAGSIVALPLMVPMSLIWSAAMATPLRDHLMGIVIPRVMTMVDKEFHDERATLLADVSGKVLDVGSGGGAYLKYCRNADEVIAVEPILDLHPKIQKSGQDVKKLTIVSQLEDIHDDELFDWVIFGNVLCEVPDVPNTVREVDRVLKPGGRVYFSEHIARPQGDWRRTCQDMVNPVWRHMGGGCNCNRDSLKILESQPGWAVVSWKYEHIQVGMGPFVLGLAMKSPPNHTPELESRSQQNTVS</sequence>
<dbReference type="InterPro" id="IPR052356">
    <property type="entry name" value="Thiol_S-MT"/>
</dbReference>
<dbReference type="SUPFAM" id="SSF53335">
    <property type="entry name" value="S-adenosyl-L-methionine-dependent methyltransferases"/>
    <property type="match status" value="1"/>
</dbReference>
<dbReference type="CDD" id="cd02440">
    <property type="entry name" value="AdoMet_MTases"/>
    <property type="match status" value="1"/>
</dbReference>
<gene>
    <name evidence="2" type="ORF">PHATR_43931</name>
</gene>